<dbReference type="Pfam" id="PF00589">
    <property type="entry name" value="Phage_integrase"/>
    <property type="match status" value="1"/>
</dbReference>
<dbReference type="InterPro" id="IPR002104">
    <property type="entry name" value="Integrase_catalytic"/>
</dbReference>
<accession>A0AAU9BS48</accession>
<dbReference type="PANTHER" id="PTHR30349">
    <property type="entry name" value="PHAGE INTEGRASE-RELATED"/>
    <property type="match status" value="1"/>
</dbReference>
<protein>
    <recommendedName>
        <fullName evidence="3 11">Tyrosine recombinase XerC</fullName>
    </recommendedName>
</protein>
<dbReference type="InterPro" id="IPR023009">
    <property type="entry name" value="Tyrosine_recombinase_XerC/XerD"/>
</dbReference>
<keyword evidence="5 11" id="KW-0132">Cell division</keyword>
<dbReference type="Proteomes" id="UP001321825">
    <property type="component" value="Chromosome"/>
</dbReference>
<evidence type="ECO:0000313" key="15">
    <source>
        <dbReference type="Proteomes" id="UP001321825"/>
    </source>
</evidence>
<name>A0AAU9BS48_9GAMM</name>
<dbReference type="InterPro" id="IPR011010">
    <property type="entry name" value="DNA_brk_join_enz"/>
</dbReference>
<evidence type="ECO:0000256" key="11">
    <source>
        <dbReference type="HAMAP-Rule" id="MF_01808"/>
    </source>
</evidence>
<dbReference type="GO" id="GO:0006313">
    <property type="term" value="P:DNA transposition"/>
    <property type="evidence" value="ECO:0007669"/>
    <property type="project" value="UniProtKB-UniRule"/>
</dbReference>
<evidence type="ECO:0000256" key="6">
    <source>
        <dbReference type="ARBA" id="ARBA00022829"/>
    </source>
</evidence>
<keyword evidence="9 11" id="KW-0233">DNA recombination</keyword>
<evidence type="ECO:0000256" key="7">
    <source>
        <dbReference type="ARBA" id="ARBA00022908"/>
    </source>
</evidence>
<evidence type="ECO:0000256" key="10">
    <source>
        <dbReference type="ARBA" id="ARBA00023306"/>
    </source>
</evidence>
<keyword evidence="15" id="KW-1185">Reference proteome</keyword>
<evidence type="ECO:0000313" key="14">
    <source>
        <dbReference type="EMBL" id="BCX81341.1"/>
    </source>
</evidence>
<keyword evidence="6 11" id="KW-0159">Chromosome partition</keyword>
<evidence type="ECO:0000256" key="9">
    <source>
        <dbReference type="ARBA" id="ARBA00023172"/>
    </source>
</evidence>
<feature type="active site" evidence="11">
    <location>
        <position position="246"/>
    </location>
</feature>
<dbReference type="GO" id="GO:0003677">
    <property type="term" value="F:DNA binding"/>
    <property type="evidence" value="ECO:0007669"/>
    <property type="project" value="UniProtKB-UniRule"/>
</dbReference>
<dbReference type="NCBIfam" id="NF001399">
    <property type="entry name" value="PRK00283.1"/>
    <property type="match status" value="1"/>
</dbReference>
<keyword evidence="8 11" id="KW-0238">DNA-binding</keyword>
<evidence type="ECO:0000256" key="3">
    <source>
        <dbReference type="ARBA" id="ARBA00015804"/>
    </source>
</evidence>
<dbReference type="PANTHER" id="PTHR30349:SF81">
    <property type="entry name" value="TYROSINE RECOMBINASE XERC"/>
    <property type="match status" value="1"/>
</dbReference>
<dbReference type="InterPro" id="IPR013762">
    <property type="entry name" value="Integrase-like_cat_sf"/>
</dbReference>
<evidence type="ECO:0000256" key="5">
    <source>
        <dbReference type="ARBA" id="ARBA00022618"/>
    </source>
</evidence>
<feature type="domain" description="Core-binding (CB)" evidence="13">
    <location>
        <begin position="3"/>
        <end position="89"/>
    </location>
</feature>
<comment type="similarity">
    <text evidence="2 11">Belongs to the 'phage' integrase family. XerC subfamily.</text>
</comment>
<feature type="domain" description="Tyr recombinase" evidence="12">
    <location>
        <begin position="110"/>
        <end position="291"/>
    </location>
</feature>
<sequence>MTPTLETALDAYLRQLRDQRRISPHTLDAYRRDLTRIACFFQARGVTDWGQVDETAIRLYLRQRHEAGVGPATLQRELAALRGLLNHLLRLRRLEDNPAARVRAPKKARKLPGVLSVDEVAALVEAEAVTPLERRDRAMWELFYSSGLRLGELVALDCSDLDLAGGEVRVRHGKGGKERLVPVGLCARRALQHWLGIRPRLAAADEAALFVNRFGQRLGRRGVQQRLAQWARRLGFQQPLHPHLLRHSFASHLLESSGDLRAVQELLGHADIATTQIYTHLDFQQLASVYDRAHPRAKRRH</sequence>
<dbReference type="InterPro" id="IPR044068">
    <property type="entry name" value="CB"/>
</dbReference>
<evidence type="ECO:0000256" key="4">
    <source>
        <dbReference type="ARBA" id="ARBA00022490"/>
    </source>
</evidence>
<keyword evidence="7 11" id="KW-0229">DNA integration</keyword>
<dbReference type="NCBIfam" id="TIGR02224">
    <property type="entry name" value="recomb_XerC"/>
    <property type="match status" value="1"/>
</dbReference>
<dbReference type="EMBL" id="AP024714">
    <property type="protein sequence ID" value="BCX81341.1"/>
    <property type="molecule type" value="Genomic_DNA"/>
</dbReference>
<dbReference type="Gene3D" id="1.10.150.130">
    <property type="match status" value="1"/>
</dbReference>
<dbReference type="Gene3D" id="1.10.443.10">
    <property type="entry name" value="Intergrase catalytic core"/>
    <property type="match status" value="1"/>
</dbReference>
<comment type="function">
    <text evidence="11">Site-specific tyrosine recombinase, which acts by catalyzing the cutting and rejoining of the recombining DNA molecules. The XerC-XerD complex is essential to convert dimers of the bacterial chromosome into monomers to permit their segregation at cell division. It also contributes to the segregational stability of plasmids.</text>
</comment>
<dbReference type="CDD" id="cd00798">
    <property type="entry name" value="INT_XerDC_C"/>
    <property type="match status" value="1"/>
</dbReference>
<evidence type="ECO:0000256" key="1">
    <source>
        <dbReference type="ARBA" id="ARBA00004496"/>
    </source>
</evidence>
<dbReference type="AlphaFoldDB" id="A0AAU9BS48"/>
<dbReference type="HAMAP" id="MF_01808">
    <property type="entry name" value="Recomb_XerC_XerD"/>
    <property type="match status" value="1"/>
</dbReference>
<reference evidence="15" key="1">
    <citation type="journal article" date="2024" name="Int. J. Syst. Evol. Microbiol.">
        <title>Methylomarinovum tepidoasis sp. nov., a moderately thermophilic methanotroph of the family Methylothermaceae isolated from a deep-sea hydrothermal field.</title>
        <authorList>
            <person name="Hirayama H."/>
            <person name="Takaki Y."/>
            <person name="Abe M."/>
            <person name="Miyazaki M."/>
            <person name="Uematsu K."/>
            <person name="Matsui Y."/>
            <person name="Takai K."/>
        </authorList>
    </citation>
    <scope>NUCLEOTIDE SEQUENCE [LARGE SCALE GENOMIC DNA]</scope>
    <source>
        <strain evidence="15">IT-9</strain>
    </source>
</reference>
<feature type="active site" evidence="11">
    <location>
        <position position="269"/>
    </location>
</feature>
<feature type="active site" evidence="11">
    <location>
        <position position="149"/>
    </location>
</feature>
<organism evidence="14 15">
    <name type="scientific">Methylomarinovum caldicuralii</name>
    <dbReference type="NCBI Taxonomy" id="438856"/>
    <lineage>
        <taxon>Bacteria</taxon>
        <taxon>Pseudomonadati</taxon>
        <taxon>Pseudomonadota</taxon>
        <taxon>Gammaproteobacteria</taxon>
        <taxon>Methylococcales</taxon>
        <taxon>Methylothermaceae</taxon>
        <taxon>Methylomarinovum</taxon>
    </lineage>
</organism>
<comment type="subcellular location">
    <subcellularLocation>
        <location evidence="1 11">Cytoplasm</location>
    </subcellularLocation>
</comment>
<dbReference type="GO" id="GO:0007059">
    <property type="term" value="P:chromosome segregation"/>
    <property type="evidence" value="ECO:0007669"/>
    <property type="project" value="UniProtKB-UniRule"/>
</dbReference>
<keyword evidence="4 11" id="KW-0963">Cytoplasm</keyword>
<comment type="subunit">
    <text evidence="11">Forms a cyclic heterotetrameric complex composed of two molecules of XerC and two molecules of XerD.</text>
</comment>
<evidence type="ECO:0000256" key="2">
    <source>
        <dbReference type="ARBA" id="ARBA00006657"/>
    </source>
</evidence>
<dbReference type="InterPro" id="IPR010998">
    <property type="entry name" value="Integrase_recombinase_N"/>
</dbReference>
<dbReference type="InterPro" id="IPR004107">
    <property type="entry name" value="Integrase_SAM-like_N"/>
</dbReference>
<dbReference type="KEGG" id="mcau:MIT9_P0919"/>
<keyword evidence="10 11" id="KW-0131">Cell cycle</keyword>
<dbReference type="GO" id="GO:0009037">
    <property type="term" value="F:tyrosine-based site-specific recombinase activity"/>
    <property type="evidence" value="ECO:0007669"/>
    <property type="project" value="UniProtKB-UniRule"/>
</dbReference>
<dbReference type="InterPro" id="IPR011931">
    <property type="entry name" value="Recomb_XerC"/>
</dbReference>
<dbReference type="Pfam" id="PF02899">
    <property type="entry name" value="Phage_int_SAM_1"/>
    <property type="match status" value="1"/>
</dbReference>
<dbReference type="GO" id="GO:0051301">
    <property type="term" value="P:cell division"/>
    <property type="evidence" value="ECO:0007669"/>
    <property type="project" value="UniProtKB-UniRule"/>
</dbReference>
<dbReference type="GO" id="GO:0005737">
    <property type="term" value="C:cytoplasm"/>
    <property type="evidence" value="ECO:0007669"/>
    <property type="project" value="UniProtKB-SubCell"/>
</dbReference>
<dbReference type="SUPFAM" id="SSF56349">
    <property type="entry name" value="DNA breaking-rejoining enzymes"/>
    <property type="match status" value="1"/>
</dbReference>
<dbReference type="InterPro" id="IPR050090">
    <property type="entry name" value="Tyrosine_recombinase_XerCD"/>
</dbReference>
<dbReference type="PROSITE" id="PS51898">
    <property type="entry name" value="TYR_RECOMBINASE"/>
    <property type="match status" value="1"/>
</dbReference>
<evidence type="ECO:0000256" key="8">
    <source>
        <dbReference type="ARBA" id="ARBA00023125"/>
    </source>
</evidence>
<evidence type="ECO:0000259" key="12">
    <source>
        <dbReference type="PROSITE" id="PS51898"/>
    </source>
</evidence>
<feature type="active site" description="O-(3'-phospho-DNA)-tyrosine intermediate" evidence="11">
    <location>
        <position position="278"/>
    </location>
</feature>
<feature type="active site" evidence="11">
    <location>
        <position position="174"/>
    </location>
</feature>
<dbReference type="PROSITE" id="PS51900">
    <property type="entry name" value="CB"/>
    <property type="match status" value="1"/>
</dbReference>
<evidence type="ECO:0000259" key="13">
    <source>
        <dbReference type="PROSITE" id="PS51900"/>
    </source>
</evidence>
<feature type="active site" evidence="11">
    <location>
        <position position="243"/>
    </location>
</feature>
<gene>
    <name evidence="11" type="primary">xerC</name>
    <name evidence="14" type="ORF">MIT9_P0919</name>
</gene>
<proteinExistence type="inferred from homology"/>